<protein>
    <recommendedName>
        <fullName evidence="3">EGF-like domain-containing protein</fullName>
    </recommendedName>
</protein>
<evidence type="ECO:0000259" key="3">
    <source>
        <dbReference type="PROSITE" id="PS50026"/>
    </source>
</evidence>
<reference evidence="4" key="1">
    <citation type="submission" date="2021-01" db="EMBL/GenBank/DDBJ databases">
        <authorList>
            <person name="Corre E."/>
            <person name="Pelletier E."/>
            <person name="Niang G."/>
            <person name="Scheremetjew M."/>
            <person name="Finn R."/>
            <person name="Kale V."/>
            <person name="Holt S."/>
            <person name="Cochrane G."/>
            <person name="Meng A."/>
            <person name="Brown T."/>
            <person name="Cohen L."/>
        </authorList>
    </citation>
    <scope>NUCLEOTIDE SEQUENCE</scope>
    <source>
        <strain evidence="4">UTEX LB 985</strain>
    </source>
</reference>
<accession>A0A7S2D8V7</accession>
<dbReference type="EMBL" id="HBGU01026674">
    <property type="protein sequence ID" value="CAD9446374.1"/>
    <property type="molecule type" value="Transcribed_RNA"/>
</dbReference>
<evidence type="ECO:0000313" key="4">
    <source>
        <dbReference type="EMBL" id="CAD9446374.1"/>
    </source>
</evidence>
<dbReference type="Pfam" id="PF03016">
    <property type="entry name" value="Exostosin_GT47"/>
    <property type="match status" value="1"/>
</dbReference>
<keyword evidence="1" id="KW-1015">Disulfide bond</keyword>
<organism evidence="4">
    <name type="scientific">Haptolina brevifila</name>
    <dbReference type="NCBI Taxonomy" id="156173"/>
    <lineage>
        <taxon>Eukaryota</taxon>
        <taxon>Haptista</taxon>
        <taxon>Haptophyta</taxon>
        <taxon>Prymnesiophyceae</taxon>
        <taxon>Prymnesiales</taxon>
        <taxon>Prymnesiaceae</taxon>
        <taxon>Haptolina</taxon>
    </lineage>
</organism>
<feature type="signal peptide" evidence="2">
    <location>
        <begin position="1"/>
        <end position="21"/>
    </location>
</feature>
<comment type="caution">
    <text evidence="1">Lacks conserved residue(s) required for the propagation of feature annotation.</text>
</comment>
<sequence length="504" mass="54082">MKCARGASLLFALLVVALVLLRNTHVPTRVVGLVTVAPTSLLPVTASAPPRTSIAMTRAPFIPPQALSSAHPPALLLPSRQDATFNARLRTVLRWIGPQALIAPSTTTSIRTAQPAGCPLNCSGRGDCHHAHTADSWTRHCICPPGWAGPACEVRDAAPCNTREGGRVLTRCAGSCDEDVNRCLCGEGARFPQRPMVHCVYYGVENDMPWQAPGWASFAQAPRSAFWTPGGADKASRARFASVAWCDADPDLSQRPKVRCKCYDGQLPERLCAPVSSRSTEGMFCLNRCSEHGDCASGFCRCWAGYQGADCSIKAVDGQRAGVGSATSVSGSIHRLSAGANASSTDTGTAASTSAAGDGGSVIPRPRVYIYELPGDFNTFLLARRQSPESCTTREYAWSAIKGAPEVKWSGNLYGAEIALHEALLASPHRVMDPELADFFFVPAYGGCFVSEFNRASPIHWLCDSCHKGSAADLATLRAMKWNEALRKHISTARAHALNLREWR</sequence>
<name>A0A7S2D8V7_9EUKA</name>
<feature type="disulfide bond" evidence="1">
    <location>
        <begin position="118"/>
        <end position="128"/>
    </location>
</feature>
<gene>
    <name evidence="4" type="ORF">CBRE1094_LOCUS14465</name>
</gene>
<dbReference type="PROSITE" id="PS50026">
    <property type="entry name" value="EGF_3"/>
    <property type="match status" value="1"/>
</dbReference>
<dbReference type="SMART" id="SM00181">
    <property type="entry name" value="EGF"/>
    <property type="match status" value="2"/>
</dbReference>
<dbReference type="PROSITE" id="PS01186">
    <property type="entry name" value="EGF_2"/>
    <property type="match status" value="2"/>
</dbReference>
<keyword evidence="2" id="KW-0732">Signal</keyword>
<dbReference type="Pfam" id="PF23106">
    <property type="entry name" value="EGF_Teneurin"/>
    <property type="match status" value="1"/>
</dbReference>
<dbReference type="Gene3D" id="2.10.25.10">
    <property type="entry name" value="Laminin"/>
    <property type="match status" value="1"/>
</dbReference>
<feature type="disulfide bond" evidence="1">
    <location>
        <begin position="143"/>
        <end position="152"/>
    </location>
</feature>
<evidence type="ECO:0000256" key="2">
    <source>
        <dbReference type="SAM" id="SignalP"/>
    </source>
</evidence>
<dbReference type="AlphaFoldDB" id="A0A7S2D8V7"/>
<evidence type="ECO:0000256" key="1">
    <source>
        <dbReference type="PROSITE-ProRule" id="PRU00076"/>
    </source>
</evidence>
<dbReference type="InterPro" id="IPR000742">
    <property type="entry name" value="EGF"/>
</dbReference>
<dbReference type="InterPro" id="IPR040911">
    <property type="entry name" value="Exostosin_GT47"/>
</dbReference>
<feature type="chain" id="PRO_5030724201" description="EGF-like domain-containing protein" evidence="2">
    <location>
        <begin position="22"/>
        <end position="504"/>
    </location>
</feature>
<keyword evidence="1" id="KW-0245">EGF-like domain</keyword>
<dbReference type="Gene3D" id="2.60.120.260">
    <property type="entry name" value="Galactose-binding domain-like"/>
    <property type="match status" value="1"/>
</dbReference>
<proteinExistence type="predicted"/>
<dbReference type="PROSITE" id="PS00022">
    <property type="entry name" value="EGF_1"/>
    <property type="match status" value="2"/>
</dbReference>
<feature type="domain" description="EGF-like" evidence="3">
    <location>
        <begin position="114"/>
        <end position="153"/>
    </location>
</feature>